<accession>Q2W1C4</accession>
<dbReference type="GO" id="GO:0009279">
    <property type="term" value="C:cell outer membrane"/>
    <property type="evidence" value="ECO:0007669"/>
    <property type="project" value="UniProtKB-SubCell"/>
</dbReference>
<evidence type="ECO:0000256" key="10">
    <source>
        <dbReference type="PROSITE-ProRule" id="PRU01360"/>
    </source>
</evidence>
<dbReference type="AlphaFoldDB" id="Q2W1C4"/>
<dbReference type="PROSITE" id="PS51318">
    <property type="entry name" value="TAT"/>
    <property type="match status" value="1"/>
</dbReference>
<dbReference type="STRING" id="342108.amb3547"/>
<dbReference type="Gene3D" id="2.40.170.20">
    <property type="entry name" value="TonB-dependent receptor, beta-barrel domain"/>
    <property type="match status" value="1"/>
</dbReference>
<dbReference type="OrthoDB" id="9764669at2"/>
<dbReference type="InterPro" id="IPR000531">
    <property type="entry name" value="Beta-barrel_TonB"/>
</dbReference>
<dbReference type="EMBL" id="AP007255">
    <property type="protein sequence ID" value="BAE52351.1"/>
    <property type="molecule type" value="Genomic_DNA"/>
</dbReference>
<dbReference type="InterPro" id="IPR037066">
    <property type="entry name" value="Plug_dom_sf"/>
</dbReference>
<keyword evidence="5 12" id="KW-0732">Signal</keyword>
<evidence type="ECO:0000256" key="4">
    <source>
        <dbReference type="ARBA" id="ARBA00022692"/>
    </source>
</evidence>
<dbReference type="CDD" id="cd01347">
    <property type="entry name" value="ligand_gated_channel"/>
    <property type="match status" value="1"/>
</dbReference>
<keyword evidence="9 10" id="KW-0998">Cell outer membrane</keyword>
<keyword evidence="2 10" id="KW-0813">Transport</keyword>
<dbReference type="RefSeq" id="WP_011385906.1">
    <property type="nucleotide sequence ID" value="NC_007626.1"/>
</dbReference>
<evidence type="ECO:0000256" key="2">
    <source>
        <dbReference type="ARBA" id="ARBA00022448"/>
    </source>
</evidence>
<evidence type="ECO:0000256" key="11">
    <source>
        <dbReference type="RuleBase" id="RU003357"/>
    </source>
</evidence>
<comment type="similarity">
    <text evidence="10 11">Belongs to the TonB-dependent receptor family.</text>
</comment>
<keyword evidence="3 10" id="KW-1134">Transmembrane beta strand</keyword>
<dbReference type="Pfam" id="PF00593">
    <property type="entry name" value="TonB_dep_Rec_b-barrel"/>
    <property type="match status" value="1"/>
</dbReference>
<evidence type="ECO:0000256" key="8">
    <source>
        <dbReference type="ARBA" id="ARBA00023136"/>
    </source>
</evidence>
<dbReference type="SUPFAM" id="SSF56935">
    <property type="entry name" value="Porins"/>
    <property type="match status" value="1"/>
</dbReference>
<evidence type="ECO:0000256" key="3">
    <source>
        <dbReference type="ARBA" id="ARBA00022452"/>
    </source>
</evidence>
<dbReference type="GO" id="GO:0044718">
    <property type="term" value="P:siderophore transmembrane transport"/>
    <property type="evidence" value="ECO:0007669"/>
    <property type="project" value="TreeGrafter"/>
</dbReference>
<dbReference type="InterPro" id="IPR039426">
    <property type="entry name" value="TonB-dep_rcpt-like"/>
</dbReference>
<proteinExistence type="inferred from homology"/>
<feature type="domain" description="TonB-dependent receptor-like beta-barrel" evidence="13">
    <location>
        <begin position="306"/>
        <end position="736"/>
    </location>
</feature>
<dbReference type="InterPro" id="IPR036942">
    <property type="entry name" value="Beta-barrel_TonB_sf"/>
</dbReference>
<dbReference type="PROSITE" id="PS52016">
    <property type="entry name" value="TONB_DEPENDENT_REC_3"/>
    <property type="match status" value="1"/>
</dbReference>
<protein>
    <submittedName>
        <fullName evidence="15">Outer membrane receptor protein</fullName>
    </submittedName>
</protein>
<keyword evidence="7 11" id="KW-0798">TonB box</keyword>
<dbReference type="PANTHER" id="PTHR30069:SF53">
    <property type="entry name" value="COLICIN I RECEPTOR-RELATED"/>
    <property type="match status" value="1"/>
</dbReference>
<gene>
    <name evidence="15" type="ordered locus">amb3547</name>
</gene>
<dbReference type="PANTHER" id="PTHR30069">
    <property type="entry name" value="TONB-DEPENDENT OUTER MEMBRANE RECEPTOR"/>
    <property type="match status" value="1"/>
</dbReference>
<dbReference type="Pfam" id="PF07715">
    <property type="entry name" value="Plug"/>
    <property type="match status" value="1"/>
</dbReference>
<feature type="domain" description="TonB-dependent receptor plug" evidence="14">
    <location>
        <begin position="52"/>
        <end position="166"/>
    </location>
</feature>
<keyword evidence="6" id="KW-0406">Ion transport</keyword>
<organism evidence="15 16">
    <name type="scientific">Paramagnetospirillum magneticum (strain ATCC 700264 / AMB-1)</name>
    <name type="common">Magnetospirillum magneticum</name>
    <dbReference type="NCBI Taxonomy" id="342108"/>
    <lineage>
        <taxon>Bacteria</taxon>
        <taxon>Pseudomonadati</taxon>
        <taxon>Pseudomonadota</taxon>
        <taxon>Alphaproteobacteria</taxon>
        <taxon>Rhodospirillales</taxon>
        <taxon>Magnetospirillaceae</taxon>
        <taxon>Paramagnetospirillum</taxon>
    </lineage>
</organism>
<dbReference type="InterPro" id="IPR012910">
    <property type="entry name" value="Plug_dom"/>
</dbReference>
<name>Q2W1C4_PARM1</name>
<dbReference type="HOGENOM" id="CLU_008287_18_1_5"/>
<keyword evidence="16" id="KW-1185">Reference proteome</keyword>
<dbReference type="InterPro" id="IPR006311">
    <property type="entry name" value="TAT_signal"/>
</dbReference>
<keyword evidence="8 10" id="KW-0472">Membrane</keyword>
<sequence>MYFQLSRRALLCAGTALCSLMILAGAPARAEDDATDMPEVVIKEKPSVMERYKIPNTAESITREKLADTVNVVDPEDAVKYMPSLSVRKRNNGDTQAVLMTRTWGYNSSARSLVYVDDIPISALLANDNTRGGPRWGMVAPEEIERVDMMYGPFAAQHAGNSMGGVLQITTRMPEKLEVTAKQTETLQAFNLYKTKDTYRTDQSSSTIGHKIGDLSLFVAATSTYSEAQPVSVLTSSSAVTGTTGAISAVDKSGSRADVIGMGGLLRTEMQNIKTKLAYDFTPELKASYTLGFWQNHGRSRTESYLKDASGNTTYGAASTTSKAATAFAGSNYILEQAQTSHALSLKSDTKGLWDFEGNVTHVHYDRDIQKQPLGTAGGTTFTTNGKYTQMDGTNWTSADAKGIFRPGGLGGAHEASFGVHFDRYILFAPTYTTANWRTEAPVTGRTTDARGNTQTYAAWAQDVWKLTDTVKATLGGRYEYWETFKGYVMTSSSDFHAASSDRSAFSPKGSLAWEFVPQWTVTGSAARSTRFPTVSELYMTSGTGVNMTIANPNLAPERTNTYEIALETSLGDGKTRVSLFHEDVANALISQTNAASGGGTSTYVTNVKAIRNRGVELAAQQNNVVITGLDLAGSLTYVDAEIRKNPAWAGGTETVGKRVPNIPMRRATVTATYRPTDEWALSTAARYQDRMPTTMDNTDYVNKVAGSFDAFFVMDVRARYKHNENLEAAIGIDNVNDCKYYEFHPFPQRTFIAELKLKL</sequence>
<evidence type="ECO:0000256" key="1">
    <source>
        <dbReference type="ARBA" id="ARBA00004571"/>
    </source>
</evidence>
<dbReference type="KEGG" id="mag:amb3547"/>
<keyword evidence="4 10" id="KW-0812">Transmembrane</keyword>
<evidence type="ECO:0000259" key="14">
    <source>
        <dbReference type="Pfam" id="PF07715"/>
    </source>
</evidence>
<feature type="chain" id="PRO_5004218047" evidence="12">
    <location>
        <begin position="31"/>
        <end position="760"/>
    </location>
</feature>
<comment type="subcellular location">
    <subcellularLocation>
        <location evidence="1 10">Cell outer membrane</location>
        <topology evidence="1 10">Multi-pass membrane protein</topology>
    </subcellularLocation>
</comment>
<evidence type="ECO:0000313" key="16">
    <source>
        <dbReference type="Proteomes" id="UP000007058"/>
    </source>
</evidence>
<dbReference type="GO" id="GO:0015344">
    <property type="term" value="F:siderophore uptake transmembrane transporter activity"/>
    <property type="evidence" value="ECO:0007669"/>
    <property type="project" value="TreeGrafter"/>
</dbReference>
<evidence type="ECO:0000256" key="5">
    <source>
        <dbReference type="ARBA" id="ARBA00022729"/>
    </source>
</evidence>
<evidence type="ECO:0000256" key="7">
    <source>
        <dbReference type="ARBA" id="ARBA00023077"/>
    </source>
</evidence>
<dbReference type="Gene3D" id="2.170.130.10">
    <property type="entry name" value="TonB-dependent receptor, plug domain"/>
    <property type="match status" value="1"/>
</dbReference>
<feature type="signal peptide" evidence="12">
    <location>
        <begin position="1"/>
        <end position="30"/>
    </location>
</feature>
<evidence type="ECO:0000259" key="13">
    <source>
        <dbReference type="Pfam" id="PF00593"/>
    </source>
</evidence>
<evidence type="ECO:0000256" key="9">
    <source>
        <dbReference type="ARBA" id="ARBA00023237"/>
    </source>
</evidence>
<keyword evidence="15" id="KW-0675">Receptor</keyword>
<evidence type="ECO:0000256" key="12">
    <source>
        <dbReference type="SAM" id="SignalP"/>
    </source>
</evidence>
<evidence type="ECO:0000256" key="6">
    <source>
        <dbReference type="ARBA" id="ARBA00023065"/>
    </source>
</evidence>
<dbReference type="Proteomes" id="UP000007058">
    <property type="component" value="Chromosome"/>
</dbReference>
<reference evidence="15 16" key="1">
    <citation type="journal article" date="2005" name="DNA Res.">
        <title>Complete genome sequence of the facultative anaerobic magnetotactic bacterium Magnetospirillum sp. strain AMB-1.</title>
        <authorList>
            <person name="Matsunaga T."/>
            <person name="Okamura Y."/>
            <person name="Fukuda Y."/>
            <person name="Wahyudi A.T."/>
            <person name="Murase Y."/>
            <person name="Takeyama H."/>
        </authorList>
    </citation>
    <scope>NUCLEOTIDE SEQUENCE [LARGE SCALE GENOMIC DNA]</scope>
    <source>
        <strain evidence="16">ATCC 700264 / AMB-1</strain>
    </source>
</reference>
<evidence type="ECO:0000313" key="15">
    <source>
        <dbReference type="EMBL" id="BAE52351.1"/>
    </source>
</evidence>